<dbReference type="EMBL" id="BMOV01000008">
    <property type="protein sequence ID" value="GGO14905.1"/>
    <property type="molecule type" value="Genomic_DNA"/>
</dbReference>
<proteinExistence type="predicted"/>
<keyword evidence="1" id="KW-0472">Membrane</keyword>
<feature type="transmembrane region" description="Helical" evidence="1">
    <location>
        <begin position="241"/>
        <end position="260"/>
    </location>
</feature>
<dbReference type="RefSeq" id="WP_188873941.1">
    <property type="nucleotide sequence ID" value="NZ_BMOV01000008.1"/>
</dbReference>
<dbReference type="Proteomes" id="UP000602381">
    <property type="component" value="Unassembled WGS sequence"/>
</dbReference>
<reference evidence="3" key="1">
    <citation type="journal article" date="2019" name="Int. J. Syst. Evol. Microbiol.">
        <title>The Global Catalogue of Microorganisms (GCM) 10K type strain sequencing project: providing services to taxonomists for standard genome sequencing and annotation.</title>
        <authorList>
            <consortium name="The Broad Institute Genomics Platform"/>
            <consortium name="The Broad Institute Genome Sequencing Center for Infectious Disease"/>
            <person name="Wu L."/>
            <person name="Ma J."/>
        </authorList>
    </citation>
    <scope>NUCLEOTIDE SEQUENCE [LARGE SCALE GENOMIC DNA]</scope>
    <source>
        <strain evidence="3">JCM 17843</strain>
    </source>
</reference>
<protein>
    <recommendedName>
        <fullName evidence="4">PEP-CTERM sorting domain-containing protein</fullName>
    </recommendedName>
</protein>
<name>A0ABQ2LF40_9PROT</name>
<evidence type="ECO:0000313" key="2">
    <source>
        <dbReference type="EMBL" id="GGO14905.1"/>
    </source>
</evidence>
<keyword evidence="1" id="KW-0812">Transmembrane</keyword>
<comment type="caution">
    <text evidence="2">The sequence shown here is derived from an EMBL/GenBank/DDBJ whole genome shotgun (WGS) entry which is preliminary data.</text>
</comment>
<evidence type="ECO:0000313" key="3">
    <source>
        <dbReference type="Proteomes" id="UP000602381"/>
    </source>
</evidence>
<keyword evidence="3" id="KW-1185">Reference proteome</keyword>
<evidence type="ECO:0000256" key="1">
    <source>
        <dbReference type="SAM" id="Phobius"/>
    </source>
</evidence>
<keyword evidence="1" id="KW-1133">Transmembrane helix</keyword>
<gene>
    <name evidence="2" type="ORF">GCM10007972_22490</name>
</gene>
<sequence>MSLQVKYVGVAGIGALCFAILAPDAEARLIRSGGLSTGSAICDYTGPTLGPFVGLWALDENGAPTGRAVSFFNNGVADVLNTIPTFEDCEGQSYEFFTSETLEFFTIVDPGVFLFAQNPDVDFVFTWTLGGFTFESKDPTPTFAMPEALKALSEGFGGGGAARAAGPAAFGNLAASGARAAANITLDLTVRLSINANENFGFFDCAGPLLDPCGTVGGNLGAGLNFDGLATTKVLIRDVPLAPTISFFLLGIGALGLGLGRPICGNRR</sequence>
<accession>A0ABQ2LF40</accession>
<organism evidence="2 3">
    <name type="scientific">Iodidimonas muriae</name>
    <dbReference type="NCBI Taxonomy" id="261467"/>
    <lineage>
        <taxon>Bacteria</taxon>
        <taxon>Pseudomonadati</taxon>
        <taxon>Pseudomonadota</taxon>
        <taxon>Alphaproteobacteria</taxon>
        <taxon>Iodidimonadales</taxon>
        <taxon>Iodidimonadaceae</taxon>
        <taxon>Iodidimonas</taxon>
    </lineage>
</organism>
<evidence type="ECO:0008006" key="4">
    <source>
        <dbReference type="Google" id="ProtNLM"/>
    </source>
</evidence>